<dbReference type="EMBL" id="MCBS01024752">
    <property type="protein sequence ID" value="RKF72629.1"/>
    <property type="molecule type" value="Genomic_DNA"/>
</dbReference>
<dbReference type="PANTHER" id="PTHR31184">
    <property type="entry name" value="HUNTINGTIN-INTERACTING PROTEIN K FAMILY MEMBER"/>
    <property type="match status" value="1"/>
</dbReference>
<dbReference type="GO" id="GO:0050821">
    <property type="term" value="P:protein stabilization"/>
    <property type="evidence" value="ECO:0007669"/>
    <property type="project" value="TreeGrafter"/>
</dbReference>
<dbReference type="AlphaFoldDB" id="A0A420IDL6"/>
<feature type="compositionally biased region" description="Low complexity" evidence="1">
    <location>
        <begin position="88"/>
        <end position="108"/>
    </location>
</feature>
<accession>A0A420IDL6</accession>
<feature type="compositionally biased region" description="Basic and acidic residues" evidence="1">
    <location>
        <begin position="52"/>
        <end position="79"/>
    </location>
</feature>
<proteinExistence type="predicted"/>
<dbReference type="GO" id="GO:0043066">
    <property type="term" value="P:negative regulation of apoptotic process"/>
    <property type="evidence" value="ECO:0007669"/>
    <property type="project" value="TreeGrafter"/>
</dbReference>
<organism evidence="3 4">
    <name type="scientific">Golovinomyces cichoracearum</name>
    <dbReference type="NCBI Taxonomy" id="62708"/>
    <lineage>
        <taxon>Eukaryota</taxon>
        <taxon>Fungi</taxon>
        <taxon>Dikarya</taxon>
        <taxon>Ascomycota</taxon>
        <taxon>Pezizomycotina</taxon>
        <taxon>Leotiomycetes</taxon>
        <taxon>Erysiphales</taxon>
        <taxon>Erysiphaceae</taxon>
        <taxon>Golovinomyces</taxon>
    </lineage>
</organism>
<name>A0A420IDL6_9PEZI</name>
<dbReference type="Proteomes" id="UP000285326">
    <property type="component" value="Unassembled WGS sequence"/>
</dbReference>
<dbReference type="InterPro" id="IPR044034">
    <property type="entry name" value="NAC-like_UBA"/>
</dbReference>
<comment type="caution">
    <text evidence="3">The sequence shown here is derived from an EMBL/GenBank/DDBJ whole genome shotgun (WGS) entry which is preliminary data.</text>
</comment>
<gene>
    <name evidence="3" type="ORF">GcM1_247100</name>
</gene>
<dbReference type="InterPro" id="IPR052617">
    <property type="entry name" value="Huntingtin-int_K"/>
</dbReference>
<evidence type="ECO:0000259" key="2">
    <source>
        <dbReference type="Pfam" id="PF19026"/>
    </source>
</evidence>
<feature type="domain" description="Nascent polypeptide-associated complex subunit alpha-like UBA" evidence="2">
    <location>
        <begin position="117"/>
        <end position="157"/>
    </location>
</feature>
<feature type="compositionally biased region" description="Basic and acidic residues" evidence="1">
    <location>
        <begin position="1"/>
        <end position="15"/>
    </location>
</feature>
<sequence>MNANVTKEKITEKGVESTAACSSPMDEQETSAQPLLAKSAEDRKTAAALSSIDEKSREEISSSSSRHDVDHEAVRKAMERLNGVGSRAASGTEKGTTSGKGGTNSNNADLSNPVKSTKVNAADVALIVEELELSKVKATQLLKSFGGDIKKTLRTYIQKA</sequence>
<dbReference type="InterPro" id="IPR038922">
    <property type="entry name" value="HYPK_UBA"/>
</dbReference>
<evidence type="ECO:0000256" key="1">
    <source>
        <dbReference type="SAM" id="MobiDB-lite"/>
    </source>
</evidence>
<evidence type="ECO:0000313" key="3">
    <source>
        <dbReference type="EMBL" id="RKF72629.1"/>
    </source>
</evidence>
<dbReference type="CDD" id="cd14361">
    <property type="entry name" value="UBA_HYPK"/>
    <property type="match status" value="1"/>
</dbReference>
<protein>
    <recommendedName>
        <fullName evidence="2">Nascent polypeptide-associated complex subunit alpha-like UBA domain-containing protein</fullName>
    </recommendedName>
</protein>
<dbReference type="Pfam" id="PF19026">
    <property type="entry name" value="UBA_HYPK"/>
    <property type="match status" value="1"/>
</dbReference>
<reference evidence="3 4" key="1">
    <citation type="journal article" date="2018" name="BMC Genomics">
        <title>Comparative genome analyses reveal sequence features reflecting distinct modes of host-adaptation between dicot and monocot powdery mildew.</title>
        <authorList>
            <person name="Wu Y."/>
            <person name="Ma X."/>
            <person name="Pan Z."/>
            <person name="Kale S.D."/>
            <person name="Song Y."/>
            <person name="King H."/>
            <person name="Zhang Q."/>
            <person name="Presley C."/>
            <person name="Deng X."/>
            <person name="Wei C.I."/>
            <person name="Xiao S."/>
        </authorList>
    </citation>
    <scope>NUCLEOTIDE SEQUENCE [LARGE SCALE GENOMIC DNA]</scope>
    <source>
        <strain evidence="3">UMSG1</strain>
    </source>
</reference>
<feature type="region of interest" description="Disordered" evidence="1">
    <location>
        <begin position="1"/>
        <end position="115"/>
    </location>
</feature>
<evidence type="ECO:0000313" key="4">
    <source>
        <dbReference type="Proteomes" id="UP000285326"/>
    </source>
</evidence>
<dbReference type="PANTHER" id="PTHR31184:SF2">
    <property type="entry name" value="HUNTINGTIN-INTERACTING PROTEIN K"/>
    <property type="match status" value="1"/>
</dbReference>